<dbReference type="Proteomes" id="UP000593567">
    <property type="component" value="Unassembled WGS sequence"/>
</dbReference>
<feature type="transmembrane region" description="Helical" evidence="1">
    <location>
        <begin position="163"/>
        <end position="184"/>
    </location>
</feature>
<dbReference type="EMBL" id="VXIV02002769">
    <property type="protein sequence ID" value="KAF6023049.1"/>
    <property type="molecule type" value="Genomic_DNA"/>
</dbReference>
<feature type="transmembrane region" description="Helical" evidence="1">
    <location>
        <begin position="281"/>
        <end position="304"/>
    </location>
</feature>
<comment type="caution">
    <text evidence="3">The sequence shown here is derived from an EMBL/GenBank/DDBJ whole genome shotgun (WGS) entry which is preliminary data.</text>
</comment>
<keyword evidence="1" id="KW-0812">Transmembrane</keyword>
<evidence type="ECO:0000313" key="4">
    <source>
        <dbReference type="Proteomes" id="UP000593567"/>
    </source>
</evidence>
<dbReference type="InterPro" id="IPR039529">
    <property type="entry name" value="PGAP1/BST1"/>
</dbReference>
<evidence type="ECO:0000313" key="3">
    <source>
        <dbReference type="EMBL" id="KAF6023049.1"/>
    </source>
</evidence>
<dbReference type="Pfam" id="PF25140">
    <property type="entry name" value="PGAP1_TMD"/>
    <property type="match status" value="1"/>
</dbReference>
<dbReference type="PANTHER" id="PTHR15495:SF7">
    <property type="entry name" value="GPI INOSITOL-DEACYLASE"/>
    <property type="match status" value="1"/>
</dbReference>
<feature type="transmembrane region" description="Helical" evidence="1">
    <location>
        <begin position="89"/>
        <end position="110"/>
    </location>
</feature>
<dbReference type="AlphaFoldDB" id="A0A7J7J9Z6"/>
<name>A0A7J7J9Z6_BUGNE</name>
<gene>
    <name evidence="3" type="ORF">EB796_018647</name>
</gene>
<evidence type="ECO:0000256" key="1">
    <source>
        <dbReference type="SAM" id="Phobius"/>
    </source>
</evidence>
<sequence>MFARHYYALLPSFVIGSLFMVLCHQLFIVSQGKPCPDISTAQDAYGQPWKLALATSVIELLLSQEVISSKTVGAGLPLSDGAVLESRGLMFLGLHIILYTIALVVVRWYALLTRGMLTLLGTVMRYLFHRIFTHHTIPTIGSMVWWMLLTLGIYSSWNYCGSVGLLVTFILIVADIVASMVTFARDDRRHTMWYLQHTLLLLTLAMFILSLPEFITWIKNYRFIKTLDLDPSRYPSIVIATSLMLVRFSTDYENWYLSYANSFSPVVLAVAAILYGTVNIWRLTVLIPTVFVWVASVQSLGILLHRQKHSDTIYKQKSEDLISKNLARNHNSLSSGIKVD</sequence>
<keyword evidence="4" id="KW-1185">Reference proteome</keyword>
<proteinExistence type="predicted"/>
<feature type="transmembrane region" description="Helical" evidence="1">
    <location>
        <begin position="191"/>
        <end position="212"/>
    </location>
</feature>
<protein>
    <submittedName>
        <fullName evidence="3">PGAP1</fullName>
    </submittedName>
</protein>
<dbReference type="GO" id="GO:0006505">
    <property type="term" value="P:GPI anchor metabolic process"/>
    <property type="evidence" value="ECO:0007669"/>
    <property type="project" value="TreeGrafter"/>
</dbReference>
<dbReference type="InterPro" id="IPR056824">
    <property type="entry name" value="PGAP1_TMD"/>
</dbReference>
<feature type="transmembrane region" description="Helical" evidence="1">
    <location>
        <begin position="232"/>
        <end position="249"/>
    </location>
</feature>
<keyword evidence="1" id="KW-1133">Transmembrane helix</keyword>
<dbReference type="GO" id="GO:0050185">
    <property type="term" value="F:phosphatidylinositol deacylase activity"/>
    <property type="evidence" value="ECO:0007669"/>
    <property type="project" value="TreeGrafter"/>
</dbReference>
<feature type="transmembrane region" description="Helical" evidence="1">
    <location>
        <begin position="131"/>
        <end position="157"/>
    </location>
</feature>
<accession>A0A7J7J9Z6</accession>
<feature type="domain" description="GPI inositol-deacylase transmembrane" evidence="2">
    <location>
        <begin position="9"/>
        <end position="297"/>
    </location>
</feature>
<dbReference type="PANTHER" id="PTHR15495">
    <property type="entry name" value="NEGATIVE REGULATOR OF VESICLE FORMATION-RELATED"/>
    <property type="match status" value="1"/>
</dbReference>
<dbReference type="GO" id="GO:0016020">
    <property type="term" value="C:membrane"/>
    <property type="evidence" value="ECO:0007669"/>
    <property type="project" value="GOC"/>
</dbReference>
<organism evidence="3 4">
    <name type="scientific">Bugula neritina</name>
    <name type="common">Brown bryozoan</name>
    <name type="synonym">Sertularia neritina</name>
    <dbReference type="NCBI Taxonomy" id="10212"/>
    <lineage>
        <taxon>Eukaryota</taxon>
        <taxon>Metazoa</taxon>
        <taxon>Spiralia</taxon>
        <taxon>Lophotrochozoa</taxon>
        <taxon>Bryozoa</taxon>
        <taxon>Gymnolaemata</taxon>
        <taxon>Cheilostomatida</taxon>
        <taxon>Flustrina</taxon>
        <taxon>Buguloidea</taxon>
        <taxon>Bugulidae</taxon>
        <taxon>Bugula</taxon>
    </lineage>
</organism>
<keyword evidence="1" id="KW-0472">Membrane</keyword>
<dbReference type="OrthoDB" id="348976at2759"/>
<feature type="transmembrane region" description="Helical" evidence="1">
    <location>
        <begin position="7"/>
        <end position="27"/>
    </location>
</feature>
<dbReference type="GO" id="GO:0006888">
    <property type="term" value="P:endoplasmic reticulum to Golgi vesicle-mediated transport"/>
    <property type="evidence" value="ECO:0007669"/>
    <property type="project" value="TreeGrafter"/>
</dbReference>
<reference evidence="3" key="1">
    <citation type="submission" date="2020-06" db="EMBL/GenBank/DDBJ databases">
        <title>Draft genome of Bugula neritina, a colonial animal packing powerful symbionts and potential medicines.</title>
        <authorList>
            <person name="Rayko M."/>
        </authorList>
    </citation>
    <scope>NUCLEOTIDE SEQUENCE [LARGE SCALE GENOMIC DNA]</scope>
    <source>
        <strain evidence="3">Kwan_BN1</strain>
    </source>
</reference>
<dbReference type="GO" id="GO:0005783">
    <property type="term" value="C:endoplasmic reticulum"/>
    <property type="evidence" value="ECO:0007669"/>
    <property type="project" value="TreeGrafter"/>
</dbReference>
<feature type="transmembrane region" description="Helical" evidence="1">
    <location>
        <begin position="256"/>
        <end position="275"/>
    </location>
</feature>
<evidence type="ECO:0000259" key="2">
    <source>
        <dbReference type="Pfam" id="PF25140"/>
    </source>
</evidence>